<evidence type="ECO:0000256" key="5">
    <source>
        <dbReference type="ARBA" id="ARBA00022884"/>
    </source>
</evidence>
<dbReference type="Pfam" id="PF26250">
    <property type="entry name" value="RRM_RdRP1_2"/>
    <property type="match status" value="1"/>
</dbReference>
<feature type="domain" description="RDRP core" evidence="9">
    <location>
        <begin position="360"/>
        <end position="876"/>
    </location>
</feature>
<dbReference type="GO" id="GO:0003968">
    <property type="term" value="F:RNA-directed RNA polymerase activity"/>
    <property type="evidence" value="ECO:0007669"/>
    <property type="project" value="UniProtKB-KW"/>
</dbReference>
<dbReference type="AlphaFoldDB" id="A0A2T7FBS5"/>
<dbReference type="STRING" id="1504633.A0A2T7FBS5"/>
<evidence type="ECO:0000313" key="14">
    <source>
        <dbReference type="EMBL" id="PUZ77537.1"/>
    </source>
</evidence>
<evidence type="ECO:0000259" key="13">
    <source>
        <dbReference type="Pfam" id="PF26253"/>
    </source>
</evidence>
<feature type="domain" description="RDRP helical" evidence="12">
    <location>
        <begin position="258"/>
        <end position="333"/>
    </location>
</feature>
<evidence type="ECO:0000259" key="11">
    <source>
        <dbReference type="Pfam" id="PF26250"/>
    </source>
</evidence>
<dbReference type="Pfam" id="PF24823">
    <property type="entry name" value="PH_RDR2"/>
    <property type="match status" value="1"/>
</dbReference>
<keyword evidence="3 8" id="KW-0808">Transferase</keyword>
<dbReference type="GO" id="GO:0003723">
    <property type="term" value="F:RNA binding"/>
    <property type="evidence" value="ECO:0007669"/>
    <property type="project" value="UniProtKB-KW"/>
</dbReference>
<keyword evidence="6 8" id="KW-0943">RNA-mediated gene silencing</keyword>
<keyword evidence="2 8" id="KW-0696">RNA-directed RNA polymerase</keyword>
<dbReference type="InterPro" id="IPR058751">
    <property type="entry name" value="RDRP_helical"/>
</dbReference>
<feature type="domain" description="RDR1/2-like PH-like" evidence="10">
    <location>
        <begin position="111"/>
        <end position="238"/>
    </location>
</feature>
<dbReference type="Pfam" id="PF05183">
    <property type="entry name" value="RdRP"/>
    <property type="match status" value="1"/>
</dbReference>
<comment type="function">
    <text evidence="8">Probably involved in the RNA silencing pathway and required for the generation of small interfering RNAs (siRNAs).</text>
</comment>
<feature type="domain" description="RDR1/2-like RRM" evidence="11">
    <location>
        <begin position="5"/>
        <end position="86"/>
    </location>
</feature>
<evidence type="ECO:0000256" key="4">
    <source>
        <dbReference type="ARBA" id="ARBA00022695"/>
    </source>
</evidence>
<organism evidence="14 15">
    <name type="scientific">Panicum hallii var. hallii</name>
    <dbReference type="NCBI Taxonomy" id="1504633"/>
    <lineage>
        <taxon>Eukaryota</taxon>
        <taxon>Viridiplantae</taxon>
        <taxon>Streptophyta</taxon>
        <taxon>Embryophyta</taxon>
        <taxon>Tracheophyta</taxon>
        <taxon>Spermatophyta</taxon>
        <taxon>Magnoliopsida</taxon>
        <taxon>Liliopsida</taxon>
        <taxon>Poales</taxon>
        <taxon>Poaceae</taxon>
        <taxon>PACMAD clade</taxon>
        <taxon>Panicoideae</taxon>
        <taxon>Panicodae</taxon>
        <taxon>Paniceae</taxon>
        <taxon>Panicinae</taxon>
        <taxon>Panicum</taxon>
        <taxon>Panicum sect. Panicum</taxon>
    </lineage>
</organism>
<dbReference type="InterPro" id="IPR057596">
    <property type="entry name" value="RDRP_core"/>
</dbReference>
<evidence type="ECO:0000256" key="3">
    <source>
        <dbReference type="ARBA" id="ARBA00022679"/>
    </source>
</evidence>
<dbReference type="GO" id="GO:0031380">
    <property type="term" value="C:nuclear RNA-directed RNA polymerase complex"/>
    <property type="evidence" value="ECO:0007669"/>
    <property type="project" value="TreeGrafter"/>
</dbReference>
<dbReference type="PANTHER" id="PTHR23079">
    <property type="entry name" value="RNA-DEPENDENT RNA POLYMERASE"/>
    <property type="match status" value="1"/>
</dbReference>
<keyword evidence="15" id="KW-1185">Reference proteome</keyword>
<dbReference type="Gramene" id="PUZ77537">
    <property type="protein sequence ID" value="PUZ77537"/>
    <property type="gene ID" value="GQ55_1G380100"/>
</dbReference>
<sequence>MGGRTIQVSGFALTDSPEFVKDFLERISGPGTILALNLRPPKNISAASKAFAIVQFETQESASLVENAAQRKELRRGSFFLKVRPAERDIIPRPRVPMFCLEDADLHFGCLVKENETIGFYLSYNYKNYKLEISYDSRWEMQLHRPPAHRSRTKFLLIQVQTVPKIYESSSDLMSEDPSFSSLNYFRDDTDDQWNRTIDFTPSASIGNRLFCVWSCRNCAISQTLVSNFFYYKEYNLDFECQNGRSYSCGTGIVPIVKSPNNIDVPFEILFQINHLVQLGTLSGPTLDNNFFCLVSPKFVPADHIKRALFNMSDLKSACLNPTDWLSAEYSKICKLLYTLQISPHISPDDGLVYVHRVQVTPAKVYFYGPEINFSNRVVRHFSADIDNFLPVSFVDEDFEKLHSADLSSHSSSRTVARRTSLYYRVLQLQDNSTRMFASHQGLTVSDIRKWMGDFRNIRNVAKCAARLGQSFSSSTETLKVYKYEISADFAMEVAMKCKLKCFAPSVFQIRYGGYKGIVAVDPRSNWKLSLRKSMLKFQSENITLDVLACSKYQPCFLNRQLITLLSTLGVGDSVFELKQEEAVRQLNSMVTEPQAAIKAIKLIPMGEVTNVVKELLLCDYKPDHEPYLSMLLQTFRASKLLELKAKSRIFIPQGRAMMGCLDETRMLKYSQVFIQASYCADDHRKFIVTGKVAVARNPCLHPGDVRVLHAVDVPDLHHMFDCVFFPQQGPRPHSNECSGSDLDGEIYFVSWDQSLIPIRMVAPMDYTPAPTDTLDHDVKIEEVEEYFTNYIVNESLGIIANAHVVFADKEYLRAESAPCIQLAKLFSVAVDFPKTGLPAQISHELHVREYPDFMEKLDKATYVSNCVIRKLYREIKKHTPHIKYFTRNVARRSYDSDLIIDGYEDYITEATEFKQEYDFKLGNLMDHYGIKSEAEIISGCILKMARNLTKSSDADAIRMAVRSLRKEAMLWFSEVGMDENGIGQDDLDAKASAWYHVTYHPDYWGCYNKGYHRDRPHLISFPWCVYDRLVCIKQRRNLKRKMVLK</sequence>
<dbReference type="InterPro" id="IPR007855">
    <property type="entry name" value="RDRP"/>
</dbReference>
<keyword evidence="5 8" id="KW-0694">RNA-binding</keyword>
<name>A0A2T7FBS5_9POAL</name>
<feature type="domain" description="RDRP C-terminal head" evidence="13">
    <location>
        <begin position="894"/>
        <end position="1042"/>
    </location>
</feature>
<dbReference type="EC" id="2.7.7.48" evidence="8"/>
<dbReference type="Proteomes" id="UP000244336">
    <property type="component" value="Chromosome 1"/>
</dbReference>
<evidence type="ECO:0000259" key="12">
    <source>
        <dbReference type="Pfam" id="PF26252"/>
    </source>
</evidence>
<dbReference type="InterPro" id="IPR058763">
    <property type="entry name" value="RRM_RDR1/2-like"/>
</dbReference>
<proteinExistence type="inferred from homology"/>
<dbReference type="Pfam" id="PF26253">
    <property type="entry name" value="RdRP_head"/>
    <property type="match status" value="1"/>
</dbReference>
<keyword evidence="4 8" id="KW-0548">Nucleotidyltransferase</keyword>
<evidence type="ECO:0000256" key="2">
    <source>
        <dbReference type="ARBA" id="ARBA00022484"/>
    </source>
</evidence>
<evidence type="ECO:0000256" key="7">
    <source>
        <dbReference type="ARBA" id="ARBA00048744"/>
    </source>
</evidence>
<protein>
    <recommendedName>
        <fullName evidence="8">RNA-dependent RNA polymerase</fullName>
        <ecNumber evidence="8">2.7.7.48</ecNumber>
    </recommendedName>
</protein>
<dbReference type="OrthoDB" id="6513042at2759"/>
<dbReference type="CDD" id="cd00590">
    <property type="entry name" value="RRM_SF"/>
    <property type="match status" value="1"/>
</dbReference>
<evidence type="ECO:0000256" key="6">
    <source>
        <dbReference type="ARBA" id="ARBA00023158"/>
    </source>
</evidence>
<reference evidence="14 15" key="1">
    <citation type="submission" date="2018-04" db="EMBL/GenBank/DDBJ databases">
        <title>WGS assembly of Panicum hallii var. hallii HAL2.</title>
        <authorList>
            <person name="Lovell J."/>
            <person name="Jenkins J."/>
            <person name="Lowry D."/>
            <person name="Mamidi S."/>
            <person name="Sreedasyam A."/>
            <person name="Weng X."/>
            <person name="Barry K."/>
            <person name="Bonette J."/>
            <person name="Campitelli B."/>
            <person name="Daum C."/>
            <person name="Gordon S."/>
            <person name="Gould B."/>
            <person name="Lipzen A."/>
            <person name="MacQueen A."/>
            <person name="Palacio-Mejia J."/>
            <person name="Plott C."/>
            <person name="Shakirov E."/>
            <person name="Shu S."/>
            <person name="Yoshinaga Y."/>
            <person name="Zane M."/>
            <person name="Rokhsar D."/>
            <person name="Grimwood J."/>
            <person name="Schmutz J."/>
            <person name="Juenger T."/>
        </authorList>
    </citation>
    <scope>NUCLEOTIDE SEQUENCE [LARGE SCALE GENOMIC DNA]</scope>
    <source>
        <strain evidence="15">cv. HAL2</strain>
    </source>
</reference>
<evidence type="ECO:0000259" key="10">
    <source>
        <dbReference type="Pfam" id="PF24823"/>
    </source>
</evidence>
<dbReference type="InterPro" id="IPR058752">
    <property type="entry name" value="RDRP_C_head"/>
</dbReference>
<evidence type="ECO:0000259" key="9">
    <source>
        <dbReference type="Pfam" id="PF05183"/>
    </source>
</evidence>
<evidence type="ECO:0000313" key="15">
    <source>
        <dbReference type="Proteomes" id="UP000244336"/>
    </source>
</evidence>
<comment type="catalytic activity">
    <reaction evidence="7 8">
        <text>RNA(n) + a ribonucleoside 5'-triphosphate = RNA(n+1) + diphosphate</text>
        <dbReference type="Rhea" id="RHEA:21248"/>
        <dbReference type="Rhea" id="RHEA-COMP:14527"/>
        <dbReference type="Rhea" id="RHEA-COMP:17342"/>
        <dbReference type="ChEBI" id="CHEBI:33019"/>
        <dbReference type="ChEBI" id="CHEBI:61557"/>
        <dbReference type="ChEBI" id="CHEBI:140395"/>
        <dbReference type="EC" id="2.7.7.48"/>
    </reaction>
</comment>
<gene>
    <name evidence="14" type="ORF">GQ55_1G380100</name>
</gene>
<dbReference type="GO" id="GO:0030422">
    <property type="term" value="P:siRNA processing"/>
    <property type="evidence" value="ECO:0007669"/>
    <property type="project" value="TreeGrafter"/>
</dbReference>
<dbReference type="PANTHER" id="PTHR23079:SF1">
    <property type="entry name" value="RNA-DEPENDENT RNA POLYMERASE 1"/>
    <property type="match status" value="1"/>
</dbReference>
<dbReference type="InterPro" id="IPR057590">
    <property type="entry name" value="PH_RDR1/2-like"/>
</dbReference>
<comment type="similarity">
    <text evidence="1 8">Belongs to the RdRP family.</text>
</comment>
<evidence type="ECO:0000256" key="1">
    <source>
        <dbReference type="ARBA" id="ARBA00005762"/>
    </source>
</evidence>
<dbReference type="Pfam" id="PF26252">
    <property type="entry name" value="RdRP_helical"/>
    <property type="match status" value="1"/>
</dbReference>
<accession>A0A2T7FBS5</accession>
<dbReference type="EMBL" id="CM009749">
    <property type="protein sequence ID" value="PUZ77537.1"/>
    <property type="molecule type" value="Genomic_DNA"/>
</dbReference>
<evidence type="ECO:0000256" key="8">
    <source>
        <dbReference type="RuleBase" id="RU363098"/>
    </source>
</evidence>